<evidence type="ECO:0000256" key="1">
    <source>
        <dbReference type="SAM" id="Phobius"/>
    </source>
</evidence>
<keyword evidence="1" id="KW-0472">Membrane</keyword>
<comment type="caution">
    <text evidence="2">The sequence shown here is derived from an EMBL/GenBank/DDBJ whole genome shotgun (WGS) entry which is preliminary data.</text>
</comment>
<sequence length="339" mass="39624">MRFEFTSITVILVLILLCAFLFVGQFNFNIEFIKELNFAKSISDWGATGDFFGGILNPIIAFCSLLFLIRTLRQNNIALKQSEHSLEQGKKAIEQNVLALEISNNELKLTREESAKSASSLKEQERILKIQRFENTFFNLVSLHNEIIDNLDFKINEADDHWYEHFQLKENTPFFIKRNSFRNLFSLIINTSNSIYMTPEDIYNYFNKKENHNFGHYSRNLFQIIKYIDNSEIKIDEKKQYSNFIRAQFSSVELDFLFLNCIDKDIDNGEFRDYMIKYQMLEHIGIEYGENECLLTTSGIYVSTESVQKYCKVENGGIVNTAFGNNPVISTHLGEYEFQ</sequence>
<dbReference type="PATRIC" id="fig|1365257.3.peg.4426"/>
<reference evidence="2 3" key="1">
    <citation type="submission" date="2013-07" db="EMBL/GenBank/DDBJ databases">
        <title>Comparative Genomic and Metabolomic Analysis of Twelve Strains of Pseudoalteromonas luteoviolacea.</title>
        <authorList>
            <person name="Vynne N.G."/>
            <person name="Mansson M."/>
            <person name="Gram L."/>
        </authorList>
    </citation>
    <scope>NUCLEOTIDE SEQUENCE [LARGE SCALE GENOMIC DNA]</scope>
    <source>
        <strain evidence="2 3">S4060-1</strain>
    </source>
</reference>
<evidence type="ECO:0000313" key="3">
    <source>
        <dbReference type="Proteomes" id="UP000076661"/>
    </source>
</evidence>
<feature type="transmembrane region" description="Helical" evidence="1">
    <location>
        <begin position="7"/>
        <end position="28"/>
    </location>
</feature>
<feature type="transmembrane region" description="Helical" evidence="1">
    <location>
        <begin position="51"/>
        <end position="72"/>
    </location>
</feature>
<keyword evidence="1" id="KW-1133">Transmembrane helix</keyword>
<accession>A0A162BG39</accession>
<dbReference type="Pfam" id="PF16872">
    <property type="entry name" value="putAbiC"/>
    <property type="match status" value="1"/>
</dbReference>
<proteinExistence type="predicted"/>
<dbReference type="InterPro" id="IPR031709">
    <property type="entry name" value="PutAbiC"/>
</dbReference>
<name>A0A162BG39_9GAMM</name>
<evidence type="ECO:0000313" key="2">
    <source>
        <dbReference type="EMBL" id="KZN61537.1"/>
    </source>
</evidence>
<dbReference type="RefSeq" id="WP_063382635.1">
    <property type="nucleotide sequence ID" value="NZ_AUXX01000045.1"/>
</dbReference>
<dbReference type="Proteomes" id="UP000076661">
    <property type="component" value="Unassembled WGS sequence"/>
</dbReference>
<dbReference type="EMBL" id="AUXX01000045">
    <property type="protein sequence ID" value="KZN61537.1"/>
    <property type="molecule type" value="Genomic_DNA"/>
</dbReference>
<organism evidence="2 3">
    <name type="scientific">Pseudoalteromonas luteoviolacea S4060-1</name>
    <dbReference type="NCBI Taxonomy" id="1365257"/>
    <lineage>
        <taxon>Bacteria</taxon>
        <taxon>Pseudomonadati</taxon>
        <taxon>Pseudomonadota</taxon>
        <taxon>Gammaproteobacteria</taxon>
        <taxon>Alteromonadales</taxon>
        <taxon>Pseudoalteromonadaceae</taxon>
        <taxon>Pseudoalteromonas</taxon>
    </lineage>
</organism>
<evidence type="ECO:0008006" key="4">
    <source>
        <dbReference type="Google" id="ProtNLM"/>
    </source>
</evidence>
<keyword evidence="1" id="KW-0812">Transmembrane</keyword>
<gene>
    <name evidence="2" type="ORF">N478_05540</name>
</gene>
<dbReference type="AlphaFoldDB" id="A0A162BG39"/>
<protein>
    <recommendedName>
        <fullName evidence="4">Phage abortive infection protein</fullName>
    </recommendedName>
</protein>